<dbReference type="InterPro" id="IPR013780">
    <property type="entry name" value="Glyco_hydro_b"/>
</dbReference>
<feature type="domain" description="Alpha galactosidase C-terminal" evidence="5">
    <location>
        <begin position="453"/>
        <end position="495"/>
    </location>
</feature>
<reference evidence="6" key="2">
    <citation type="submission" date="2021-09" db="EMBL/GenBank/DDBJ databases">
        <authorList>
            <person name="Gilroy R."/>
        </authorList>
    </citation>
    <scope>NUCLEOTIDE SEQUENCE</scope>
    <source>
        <strain evidence="6">578</strain>
    </source>
</reference>
<dbReference type="PANTHER" id="PTHR11452:SF42">
    <property type="entry name" value="ALPHA-GALACTOSIDASE"/>
    <property type="match status" value="1"/>
</dbReference>
<keyword evidence="3 6" id="KW-0378">Hydrolase</keyword>
<keyword evidence="2" id="KW-0732">Signal</keyword>
<gene>
    <name evidence="6" type="ORF">K8U78_01410</name>
</gene>
<dbReference type="InterPro" id="IPR017853">
    <property type="entry name" value="GH"/>
</dbReference>
<name>A0A921FUG3_9BIFI</name>
<keyword evidence="4" id="KW-0326">Glycosidase</keyword>
<dbReference type="Pfam" id="PF16499">
    <property type="entry name" value="Melibiase_2"/>
    <property type="match status" value="1"/>
</dbReference>
<dbReference type="GO" id="GO:0004553">
    <property type="term" value="F:hydrolase activity, hydrolyzing O-glycosyl compounds"/>
    <property type="evidence" value="ECO:0007669"/>
    <property type="project" value="InterPro"/>
</dbReference>
<dbReference type="CDD" id="cd14792">
    <property type="entry name" value="GH27"/>
    <property type="match status" value="1"/>
</dbReference>
<protein>
    <submittedName>
        <fullName evidence="6">Glycoside hydrolase family 27 protein</fullName>
    </submittedName>
</protein>
<dbReference type="Gene3D" id="3.20.20.70">
    <property type="entry name" value="Aldolase class I"/>
    <property type="match status" value="1"/>
</dbReference>
<organism evidence="6 7">
    <name type="scientific">Aeriscardovia aeriphila</name>
    <dbReference type="NCBI Taxonomy" id="218139"/>
    <lineage>
        <taxon>Bacteria</taxon>
        <taxon>Bacillati</taxon>
        <taxon>Actinomycetota</taxon>
        <taxon>Actinomycetes</taxon>
        <taxon>Bifidobacteriales</taxon>
        <taxon>Bifidobacteriaceae</taxon>
        <taxon>Aeriscardovia</taxon>
    </lineage>
</organism>
<dbReference type="InterPro" id="IPR013785">
    <property type="entry name" value="Aldolase_TIM"/>
</dbReference>
<dbReference type="EMBL" id="DYWK01000003">
    <property type="protein sequence ID" value="HJF17819.1"/>
    <property type="molecule type" value="Genomic_DNA"/>
</dbReference>
<dbReference type="SUPFAM" id="SSF51445">
    <property type="entry name" value="(Trans)glycosidases"/>
    <property type="match status" value="1"/>
</dbReference>
<proteinExistence type="inferred from homology"/>
<dbReference type="PANTHER" id="PTHR11452">
    <property type="entry name" value="ALPHA-GALACTOSIDASE/ALPHA-N-ACETYLGALACTOSAMINIDASE"/>
    <property type="match status" value="1"/>
</dbReference>
<accession>A0A921FUG3</accession>
<dbReference type="AlphaFoldDB" id="A0A921FUG3"/>
<comment type="similarity">
    <text evidence="1">Belongs to the glycosyl hydrolase 27 family.</text>
</comment>
<dbReference type="InterPro" id="IPR002241">
    <property type="entry name" value="Glyco_hydro_27"/>
</dbReference>
<evidence type="ECO:0000256" key="4">
    <source>
        <dbReference type="ARBA" id="ARBA00023295"/>
    </source>
</evidence>
<evidence type="ECO:0000256" key="1">
    <source>
        <dbReference type="ARBA" id="ARBA00009743"/>
    </source>
</evidence>
<dbReference type="Gene3D" id="2.60.40.1180">
    <property type="entry name" value="Golgi alpha-mannosidase II"/>
    <property type="match status" value="1"/>
</dbReference>
<comment type="caution">
    <text evidence="6">The sequence shown here is derived from an EMBL/GenBank/DDBJ whole genome shotgun (WGS) entry which is preliminary data.</text>
</comment>
<sequence length="499" mass="55923">MKALRPPMGWNSWDSYMTTITEEDVLANARFMSDNLKQFGWDTIVVDASWFDPQAKSEAYNDAAQGATFCLDKYGRLLPDPVRFPSAADGSGFTHIAEKVHELGLKFGFHVMRGIPRQAVRENCPVERTQWTARDVADMDPEHACHWNNDNYGLNQAHPGAQAWYNAQLDLYASWGIDFLKVDDMQAPFYPAEIEAYSQAIRIAEHKYHREISLSLSPGTQVATTNIDFLRRNAQMWRISDDLWDRWRDVYNQFSRMARWAPLQTPGHWADADMLPLGHLTVNDRQGGHMSNLTPAEQRTLLTLWAMSHSPLMMGGDLPTSSAETIDLLKNPWLLEVEANSTHNREVLREIYDQENKFNKWDGASVPEGEFIVWAADATGAAPSSCSCEKGEKCSCGSGEACSCGSGEACSCGENSALTTERGSYYTACFWTGPTQCQQRVDIAAIVGLEDYQLGFDLTKWKVTDLWSGTSGEAKLDGRLLSVTMPAHGCVWLRFDPID</sequence>
<reference evidence="6" key="1">
    <citation type="journal article" date="2021" name="PeerJ">
        <title>Extensive microbial diversity within the chicken gut microbiome revealed by metagenomics and culture.</title>
        <authorList>
            <person name="Gilroy R."/>
            <person name="Ravi A."/>
            <person name="Getino M."/>
            <person name="Pursley I."/>
            <person name="Horton D.L."/>
            <person name="Alikhan N.F."/>
            <person name="Baker D."/>
            <person name="Gharbi K."/>
            <person name="Hall N."/>
            <person name="Watson M."/>
            <person name="Adriaenssens E.M."/>
            <person name="Foster-Nyarko E."/>
            <person name="Jarju S."/>
            <person name="Secka A."/>
            <person name="Antonio M."/>
            <person name="Oren A."/>
            <person name="Chaudhuri R.R."/>
            <person name="La Ragione R."/>
            <person name="Hildebrand F."/>
            <person name="Pallen M.J."/>
        </authorList>
    </citation>
    <scope>NUCLEOTIDE SEQUENCE</scope>
    <source>
        <strain evidence="6">578</strain>
    </source>
</reference>
<evidence type="ECO:0000256" key="3">
    <source>
        <dbReference type="ARBA" id="ARBA00022801"/>
    </source>
</evidence>
<evidence type="ECO:0000259" key="5">
    <source>
        <dbReference type="Pfam" id="PF17801"/>
    </source>
</evidence>
<evidence type="ECO:0000313" key="7">
    <source>
        <dbReference type="Proteomes" id="UP000715651"/>
    </source>
</evidence>
<dbReference type="GO" id="GO:0005975">
    <property type="term" value="P:carbohydrate metabolic process"/>
    <property type="evidence" value="ECO:0007669"/>
    <property type="project" value="InterPro"/>
</dbReference>
<evidence type="ECO:0000256" key="2">
    <source>
        <dbReference type="ARBA" id="ARBA00022729"/>
    </source>
</evidence>
<dbReference type="Pfam" id="PF17801">
    <property type="entry name" value="Melibiase_C"/>
    <property type="match status" value="1"/>
</dbReference>
<evidence type="ECO:0000313" key="6">
    <source>
        <dbReference type="EMBL" id="HJF17819.1"/>
    </source>
</evidence>
<dbReference type="InterPro" id="IPR041233">
    <property type="entry name" value="Melibiase_C"/>
</dbReference>
<dbReference type="Proteomes" id="UP000715651">
    <property type="component" value="Unassembled WGS sequence"/>
</dbReference>